<dbReference type="STRING" id="126957.T1IPE1"/>
<dbReference type="Proteomes" id="UP000014500">
    <property type="component" value="Unassembled WGS sequence"/>
</dbReference>
<feature type="domain" description="Ras-GEF" evidence="6">
    <location>
        <begin position="853"/>
        <end position="1086"/>
    </location>
</feature>
<dbReference type="SMART" id="SM00147">
    <property type="entry name" value="RasGEF"/>
    <property type="match status" value="1"/>
</dbReference>
<dbReference type="InterPro" id="IPR035899">
    <property type="entry name" value="DBL_dom_sf"/>
</dbReference>
<dbReference type="GO" id="GO:0007265">
    <property type="term" value="P:Ras protein signal transduction"/>
    <property type="evidence" value="ECO:0007669"/>
    <property type="project" value="TreeGrafter"/>
</dbReference>
<organism evidence="7 8">
    <name type="scientific">Strigamia maritima</name>
    <name type="common">European centipede</name>
    <name type="synonym">Geophilus maritimus</name>
    <dbReference type="NCBI Taxonomy" id="126957"/>
    <lineage>
        <taxon>Eukaryota</taxon>
        <taxon>Metazoa</taxon>
        <taxon>Ecdysozoa</taxon>
        <taxon>Arthropoda</taxon>
        <taxon>Myriapoda</taxon>
        <taxon>Chilopoda</taxon>
        <taxon>Pleurostigmophora</taxon>
        <taxon>Geophilomorpha</taxon>
        <taxon>Linotaeniidae</taxon>
        <taxon>Strigamia</taxon>
    </lineage>
</organism>
<accession>T1IPE1</accession>
<reference evidence="7" key="2">
    <citation type="submission" date="2015-02" db="UniProtKB">
        <authorList>
            <consortium name="EnsemblMetazoa"/>
        </authorList>
    </citation>
    <scope>IDENTIFICATION</scope>
</reference>
<protein>
    <recommendedName>
        <fullName evidence="9">Ras-GEF domain-containing protein</fullName>
    </recommendedName>
</protein>
<feature type="compositionally biased region" description="Polar residues" evidence="4">
    <location>
        <begin position="526"/>
        <end position="546"/>
    </location>
</feature>
<dbReference type="InterPro" id="IPR019804">
    <property type="entry name" value="Ras_G-nucl-exch_fac_CS"/>
</dbReference>
<dbReference type="PANTHER" id="PTHR23113:SF99">
    <property type="entry name" value="RASGEF DOMAIN-CONTAINING PROTEIN"/>
    <property type="match status" value="1"/>
</dbReference>
<evidence type="ECO:0000256" key="2">
    <source>
        <dbReference type="PROSITE-ProRule" id="PRU00168"/>
    </source>
</evidence>
<feature type="compositionally biased region" description="Basic and acidic residues" evidence="4">
    <location>
        <begin position="571"/>
        <end position="580"/>
    </location>
</feature>
<feature type="domain" description="PH" evidence="5">
    <location>
        <begin position="163"/>
        <end position="299"/>
    </location>
</feature>
<evidence type="ECO:0000313" key="7">
    <source>
        <dbReference type="EnsemblMetazoa" id="SMAR002892-PA"/>
    </source>
</evidence>
<dbReference type="InterPro" id="IPR036964">
    <property type="entry name" value="RASGEF_cat_dom_sf"/>
</dbReference>
<dbReference type="PhylomeDB" id="T1IPE1"/>
<dbReference type="Gene3D" id="2.30.29.30">
    <property type="entry name" value="Pleckstrin-homology domain (PH domain)/Phosphotyrosine-binding domain (PTB)"/>
    <property type="match status" value="1"/>
</dbReference>
<dbReference type="InterPro" id="IPR023578">
    <property type="entry name" value="Ras_GEF_dom_sf"/>
</dbReference>
<feature type="compositionally biased region" description="Polar residues" evidence="4">
    <location>
        <begin position="646"/>
        <end position="679"/>
    </location>
</feature>
<dbReference type="HOGENOM" id="CLU_003405_0_1_1"/>
<feature type="region of interest" description="Disordered" evidence="4">
    <location>
        <begin position="698"/>
        <end position="731"/>
    </location>
</feature>
<dbReference type="CDD" id="cd00155">
    <property type="entry name" value="RasGEF"/>
    <property type="match status" value="1"/>
</dbReference>
<dbReference type="InterPro" id="IPR001849">
    <property type="entry name" value="PH_domain"/>
</dbReference>
<evidence type="ECO:0008006" key="9">
    <source>
        <dbReference type="Google" id="ProtNLM"/>
    </source>
</evidence>
<feature type="compositionally biased region" description="Low complexity" evidence="4">
    <location>
        <begin position="596"/>
        <end position="607"/>
    </location>
</feature>
<dbReference type="PROSITE" id="PS00720">
    <property type="entry name" value="RASGEF"/>
    <property type="match status" value="1"/>
</dbReference>
<feature type="region of interest" description="Disordered" evidence="4">
    <location>
        <begin position="526"/>
        <end position="681"/>
    </location>
</feature>
<dbReference type="PROSITE" id="PS50009">
    <property type="entry name" value="RASGEF_CAT"/>
    <property type="match status" value="1"/>
</dbReference>
<evidence type="ECO:0000259" key="5">
    <source>
        <dbReference type="PROSITE" id="PS50003"/>
    </source>
</evidence>
<dbReference type="Gene3D" id="1.20.900.10">
    <property type="entry name" value="Dbl homology (DH) domain"/>
    <property type="match status" value="1"/>
</dbReference>
<dbReference type="InterPro" id="IPR000651">
    <property type="entry name" value="Ras-like_Gua-exchang_fac_N"/>
</dbReference>
<dbReference type="EnsemblMetazoa" id="SMAR002892-RA">
    <property type="protein sequence ID" value="SMAR002892-PA"/>
    <property type="gene ID" value="SMAR002892"/>
</dbReference>
<dbReference type="PANTHER" id="PTHR23113">
    <property type="entry name" value="GUANINE NUCLEOTIDE EXCHANGE FACTOR"/>
    <property type="match status" value="1"/>
</dbReference>
<dbReference type="Gene3D" id="1.20.870.10">
    <property type="entry name" value="Son of sevenless (SoS) protein Chain: S domain 1"/>
    <property type="match status" value="2"/>
</dbReference>
<dbReference type="GO" id="GO:0005085">
    <property type="term" value="F:guanyl-nucleotide exchange factor activity"/>
    <property type="evidence" value="ECO:0007669"/>
    <property type="project" value="UniProtKB-KW"/>
</dbReference>
<feature type="compositionally biased region" description="Basic residues" evidence="4">
    <location>
        <begin position="561"/>
        <end position="570"/>
    </location>
</feature>
<keyword evidence="3" id="KW-0175">Coiled coil</keyword>
<evidence type="ECO:0000256" key="3">
    <source>
        <dbReference type="SAM" id="Coils"/>
    </source>
</evidence>
<dbReference type="EMBL" id="JH431258">
    <property type="status" value="NOT_ANNOTATED_CDS"/>
    <property type="molecule type" value="Genomic_DNA"/>
</dbReference>
<dbReference type="Pfam" id="PF00618">
    <property type="entry name" value="RasGEF_N"/>
    <property type="match status" value="1"/>
</dbReference>
<dbReference type="SUPFAM" id="SSF48065">
    <property type="entry name" value="DBL homology domain (DH-domain)"/>
    <property type="match status" value="1"/>
</dbReference>
<proteinExistence type="predicted"/>
<dbReference type="GO" id="GO:0005886">
    <property type="term" value="C:plasma membrane"/>
    <property type="evidence" value="ECO:0007669"/>
    <property type="project" value="TreeGrafter"/>
</dbReference>
<keyword evidence="8" id="KW-1185">Reference proteome</keyword>
<evidence type="ECO:0000256" key="4">
    <source>
        <dbReference type="SAM" id="MobiDB-lite"/>
    </source>
</evidence>
<dbReference type="eggNOG" id="KOG3417">
    <property type="taxonomic scope" value="Eukaryota"/>
</dbReference>
<keyword evidence="1 2" id="KW-0344">Guanine-nucleotide releasing factor</keyword>
<dbReference type="InterPro" id="IPR008937">
    <property type="entry name" value="Ras-like_GEF"/>
</dbReference>
<dbReference type="Gene3D" id="1.10.840.10">
    <property type="entry name" value="Ras guanine-nucleotide exchange factors catalytic domain"/>
    <property type="match status" value="1"/>
</dbReference>
<dbReference type="SMART" id="SM00229">
    <property type="entry name" value="RasGEFN"/>
    <property type="match status" value="1"/>
</dbReference>
<evidence type="ECO:0000259" key="6">
    <source>
        <dbReference type="PROSITE" id="PS50009"/>
    </source>
</evidence>
<dbReference type="OMA" id="NYWASRR"/>
<feature type="coiled-coil region" evidence="3">
    <location>
        <begin position="109"/>
        <end position="136"/>
    </location>
</feature>
<dbReference type="InterPro" id="IPR011993">
    <property type="entry name" value="PH-like_dom_sf"/>
</dbReference>
<dbReference type="PROSITE" id="PS50096">
    <property type="entry name" value="IQ"/>
    <property type="match status" value="1"/>
</dbReference>
<reference evidence="8" key="1">
    <citation type="submission" date="2011-05" db="EMBL/GenBank/DDBJ databases">
        <authorList>
            <person name="Richards S.R."/>
            <person name="Qu J."/>
            <person name="Jiang H."/>
            <person name="Jhangiani S.N."/>
            <person name="Agravi P."/>
            <person name="Goodspeed R."/>
            <person name="Gross S."/>
            <person name="Mandapat C."/>
            <person name="Jackson L."/>
            <person name="Mathew T."/>
            <person name="Pu L."/>
            <person name="Thornton R."/>
            <person name="Saada N."/>
            <person name="Wilczek-Boney K.B."/>
            <person name="Lee S."/>
            <person name="Kovar C."/>
            <person name="Wu Y."/>
            <person name="Scherer S.E."/>
            <person name="Worley K.C."/>
            <person name="Muzny D.M."/>
            <person name="Gibbs R."/>
        </authorList>
    </citation>
    <scope>NUCLEOTIDE SEQUENCE</scope>
    <source>
        <strain evidence="8">Brora</strain>
    </source>
</reference>
<sequence length="1098" mass="123741">MFWSQVQSFFRGWLCRRRWKQIVEEYIHSPHAENMKKRNSLVFRMVEQEEEYVEQLQLLVACFYVHLKWRPAQRRRRALMTMRFIRYAASHIPRYIITLHELLAHTPHNHVERRSLENARKKLEVLSKQMHDEVSETENIRKNLSIERMIIEGCDLLLDVNQVYVRQGSLIQLPSEKSKSWFSKSSDKGGPRQCFLFANHMLLTTRTESGRLHLVSPVGKISLVDATLIEEPNEQTFIEDDSESLGSPPGDGILIQTNQSLDFKLIVDVKNAPSVTIHLIAPSLQEKAAWVSDISHCLDNVHFNNLFHGNGSNSSVTMPTSIRNDPRLFKDDVDIRFSRTLNSCKVPQIRYATPCRLLERLTDLRFLSIDFLNTFLLTYRVFTDGVTVLEALKKVYYNPEVHESPIIGMETGQGDLALSPPEYDSNRRISNCSISSLDPRRVSNCSITSSDPRRISTCSVTSNRDIEPRRVSNCSVASSDTSDWDRGASQHWRMIEETSRQIKLNLSLNENVDSNLLDVPKTSITGTISSDTLTGQATSTHTSTHTLVADDIESERETKTTKKRKQKQKQKREAEAEAEAKQLVTTDTSSGDEIEAAASSSSPEVVGSPPPLSVGATSSYHAGRRSVCSVTSYKRGSSDTSTDSSLMSPRSSMQHSSESPQHSSRAGVVITSNRASQRRSSTSGAAIAFAAATAGSSNPPDYLVSTPRSSLSTQRNSFATPRSSIATPRSSIATPRSSISCRFSIVSVDSSCKALKRESMMYTAATMRVLNVLRHWISKHSQDFESGSQLKQLTIEFLDELVCNNNLLPVEHKAATQLLRLITRDDSNTTAIDLDLLLAPPLTPSKENMESASAIDLAENMTYLDHTIFISIRSEEFLNQGWMKIDKMTRAPNITLMHQRFNNMSKLVVSRIIDEPDLAKRVVIIEKWINVADICRCMHNFNGVLQICSALANAAVFRLKKTWEKVSKTSRQINQKLQTLSSAEGRFRNLREALHRSDPPCIPYLGTYLGDLIFIEEGTPNYTDDGLLNFSKMRMIAHVIREIRHLQQTPYKIDTKPEVIKFLLDQNLIIRAEDVLYEKSLHLEPRQTRLGSISSGSS</sequence>
<evidence type="ECO:0000313" key="8">
    <source>
        <dbReference type="Proteomes" id="UP000014500"/>
    </source>
</evidence>
<name>T1IPE1_STRMM</name>
<dbReference type="AlphaFoldDB" id="T1IPE1"/>
<dbReference type="Pfam" id="PF00617">
    <property type="entry name" value="RasGEF"/>
    <property type="match status" value="1"/>
</dbReference>
<dbReference type="InterPro" id="IPR001895">
    <property type="entry name" value="RASGEF_cat_dom"/>
</dbReference>
<dbReference type="PROSITE" id="PS50003">
    <property type="entry name" value="PH_DOMAIN"/>
    <property type="match status" value="1"/>
</dbReference>
<dbReference type="SMART" id="SM00233">
    <property type="entry name" value="PH"/>
    <property type="match status" value="1"/>
</dbReference>
<evidence type="ECO:0000256" key="1">
    <source>
        <dbReference type="ARBA" id="ARBA00022658"/>
    </source>
</evidence>
<feature type="compositionally biased region" description="Polar residues" evidence="4">
    <location>
        <begin position="706"/>
        <end position="731"/>
    </location>
</feature>
<dbReference type="SUPFAM" id="SSF48366">
    <property type="entry name" value="Ras GEF"/>
    <property type="match status" value="1"/>
</dbReference>
<dbReference type="SUPFAM" id="SSF50729">
    <property type="entry name" value="PH domain-like"/>
    <property type="match status" value="1"/>
</dbReference>